<organism evidence="2 3">
    <name type="scientific">Datura stramonium</name>
    <name type="common">Jimsonweed</name>
    <name type="synonym">Common thornapple</name>
    <dbReference type="NCBI Taxonomy" id="4076"/>
    <lineage>
        <taxon>Eukaryota</taxon>
        <taxon>Viridiplantae</taxon>
        <taxon>Streptophyta</taxon>
        <taxon>Embryophyta</taxon>
        <taxon>Tracheophyta</taxon>
        <taxon>Spermatophyta</taxon>
        <taxon>Magnoliopsida</taxon>
        <taxon>eudicotyledons</taxon>
        <taxon>Gunneridae</taxon>
        <taxon>Pentapetalae</taxon>
        <taxon>asterids</taxon>
        <taxon>lamiids</taxon>
        <taxon>Solanales</taxon>
        <taxon>Solanaceae</taxon>
        <taxon>Solanoideae</taxon>
        <taxon>Datureae</taxon>
        <taxon>Datura</taxon>
    </lineage>
</organism>
<feature type="region of interest" description="Disordered" evidence="1">
    <location>
        <begin position="1"/>
        <end position="21"/>
    </location>
</feature>
<reference evidence="2 3" key="1">
    <citation type="journal article" date="2021" name="BMC Genomics">
        <title>Datura genome reveals duplications of psychoactive alkaloid biosynthetic genes and high mutation rate following tissue culture.</title>
        <authorList>
            <person name="Rajewski A."/>
            <person name="Carter-House D."/>
            <person name="Stajich J."/>
            <person name="Litt A."/>
        </authorList>
    </citation>
    <scope>NUCLEOTIDE SEQUENCE [LARGE SCALE GENOMIC DNA]</scope>
    <source>
        <strain evidence="2">AR-01</strain>
    </source>
</reference>
<comment type="caution">
    <text evidence="2">The sequence shown here is derived from an EMBL/GenBank/DDBJ whole genome shotgun (WGS) entry which is preliminary data.</text>
</comment>
<evidence type="ECO:0000313" key="2">
    <source>
        <dbReference type="EMBL" id="MCD7457852.1"/>
    </source>
</evidence>
<name>A0ABS8SG57_DATST</name>
<evidence type="ECO:0000313" key="3">
    <source>
        <dbReference type="Proteomes" id="UP000823775"/>
    </source>
</evidence>
<dbReference type="Proteomes" id="UP000823775">
    <property type="component" value="Unassembled WGS sequence"/>
</dbReference>
<protein>
    <submittedName>
        <fullName evidence="2">Uncharacterized protein</fullName>
    </submittedName>
</protein>
<gene>
    <name evidence="2" type="ORF">HAX54_036433</name>
</gene>
<sequence>MDPVDSNIHNRDRELSEMQTPRQASWLVRKIFDARKWLSTTNVITVLQSCCYKGKFSIQKAYIALIPHVPKWMGERRKIEVWENEIKWLAPRSEQQA</sequence>
<dbReference type="EMBL" id="JACEIK010000483">
    <property type="protein sequence ID" value="MCD7457852.1"/>
    <property type="molecule type" value="Genomic_DNA"/>
</dbReference>
<keyword evidence="3" id="KW-1185">Reference proteome</keyword>
<accession>A0ABS8SG57</accession>
<proteinExistence type="predicted"/>
<evidence type="ECO:0000256" key="1">
    <source>
        <dbReference type="SAM" id="MobiDB-lite"/>
    </source>
</evidence>